<sequence length="65" mass="7875">MTDWVRINRDKNLLMIFAKYKKGSNKKIIAFVKKNKVIYNAILAYIVIYLIKIDKLFYYTFSSRF</sequence>
<keyword evidence="1" id="KW-0812">Transmembrane</keyword>
<dbReference type="EMBL" id="LN999831">
    <property type="protein sequence ID" value="CUX95992.1"/>
    <property type="molecule type" value="Genomic_DNA"/>
</dbReference>
<keyword evidence="1" id="KW-1133">Transmembrane helix</keyword>
<gene>
    <name evidence="2" type="ORF">PMARG_ME00264</name>
</gene>
<dbReference type="Proteomes" id="UP000095697">
    <property type="component" value="Chromosome I"/>
</dbReference>
<evidence type="ECO:0000313" key="3">
    <source>
        <dbReference type="Proteomes" id="UP000095697"/>
    </source>
</evidence>
<feature type="transmembrane region" description="Helical" evidence="1">
    <location>
        <begin position="37"/>
        <end position="61"/>
    </location>
</feature>
<dbReference type="KEGG" id="cmik:PMARG_ME00264"/>
<evidence type="ECO:0000256" key="1">
    <source>
        <dbReference type="SAM" id="Phobius"/>
    </source>
</evidence>
<protein>
    <submittedName>
        <fullName evidence="2">Uncharacterized protein</fullName>
    </submittedName>
</protein>
<organism evidence="2 3">
    <name type="scientific">Candidatus Mikella endobia</name>
    <dbReference type="NCBI Taxonomy" id="1778264"/>
    <lineage>
        <taxon>Bacteria</taxon>
        <taxon>Pseudomonadati</taxon>
        <taxon>Pseudomonadota</taxon>
        <taxon>Gammaproteobacteria</taxon>
        <taxon>Enterobacterales</taxon>
        <taxon>Enterobacteriaceae</taxon>
        <taxon>Candidatus Mikella</taxon>
    </lineage>
</organism>
<accession>A0A143WQH9</accession>
<name>A0A143WQH9_9ENTR</name>
<keyword evidence="3" id="KW-1185">Reference proteome</keyword>
<proteinExistence type="predicted"/>
<evidence type="ECO:0000313" key="2">
    <source>
        <dbReference type="EMBL" id="CUX95992.1"/>
    </source>
</evidence>
<dbReference type="AlphaFoldDB" id="A0A143WQH9"/>
<keyword evidence="1" id="KW-0472">Membrane</keyword>
<reference evidence="3" key="1">
    <citation type="submission" date="2016-01" db="EMBL/GenBank/DDBJ databases">
        <authorList>
            <person name="Husnik F."/>
        </authorList>
    </citation>
    <scope>NUCLEOTIDE SEQUENCE [LARGE SCALE GENOMIC DNA]</scope>
</reference>
<dbReference type="STRING" id="1778264.PMARG_ME00264"/>